<feature type="coiled-coil region" evidence="1">
    <location>
        <begin position="125"/>
        <end position="152"/>
    </location>
</feature>
<evidence type="ECO:0000256" key="1">
    <source>
        <dbReference type="SAM" id="Coils"/>
    </source>
</evidence>
<name>A0ABP1BIB5_9BRYO</name>
<dbReference type="Proteomes" id="UP001497522">
    <property type="component" value="Chromosome 4"/>
</dbReference>
<evidence type="ECO:0000313" key="3">
    <source>
        <dbReference type="Proteomes" id="UP001497522"/>
    </source>
</evidence>
<protein>
    <submittedName>
        <fullName evidence="2">Uncharacterized protein</fullName>
    </submittedName>
</protein>
<proteinExistence type="predicted"/>
<sequence>MEDRPSFGNAGAGDGSVHKRCMKAMEDPVSKEYYLVLSLYLREWSRSADETSSFYFGVDASSTMRRPPVVPCLRNGGIRFTIIGNKYYFEPSSSAAHHLQQRLKAKLGDVRSAVDDDFIELAISRRHLHNQKENLEEEDDLLLANAVQIEQQDLFPQLFA</sequence>
<keyword evidence="3" id="KW-1185">Reference proteome</keyword>
<evidence type="ECO:0000313" key="2">
    <source>
        <dbReference type="EMBL" id="CAK9875005.1"/>
    </source>
</evidence>
<accession>A0ABP1BIB5</accession>
<organism evidence="2 3">
    <name type="scientific">Sphagnum jensenii</name>
    <dbReference type="NCBI Taxonomy" id="128206"/>
    <lineage>
        <taxon>Eukaryota</taxon>
        <taxon>Viridiplantae</taxon>
        <taxon>Streptophyta</taxon>
        <taxon>Embryophyta</taxon>
        <taxon>Bryophyta</taxon>
        <taxon>Sphagnophytina</taxon>
        <taxon>Sphagnopsida</taxon>
        <taxon>Sphagnales</taxon>
        <taxon>Sphagnaceae</taxon>
        <taxon>Sphagnum</taxon>
    </lineage>
</organism>
<keyword evidence="1" id="KW-0175">Coiled coil</keyword>
<reference evidence="2" key="1">
    <citation type="submission" date="2024-03" db="EMBL/GenBank/DDBJ databases">
        <authorList>
            <consortium name="ELIXIR-Norway"/>
            <consortium name="Elixir Norway"/>
        </authorList>
    </citation>
    <scope>NUCLEOTIDE SEQUENCE</scope>
</reference>
<dbReference type="EMBL" id="OZ023705">
    <property type="protein sequence ID" value="CAK9875005.1"/>
    <property type="molecule type" value="Genomic_DNA"/>
</dbReference>
<gene>
    <name evidence="2" type="ORF">CSSPJE1EN2_LOCUS17254</name>
</gene>